<reference evidence="6" key="1">
    <citation type="submission" date="2025-08" db="UniProtKB">
        <authorList>
            <consortium name="RefSeq"/>
        </authorList>
    </citation>
    <scope>IDENTIFICATION</scope>
</reference>
<evidence type="ECO:0000256" key="1">
    <source>
        <dbReference type="ARBA" id="ARBA00009748"/>
    </source>
</evidence>
<dbReference type="KEGG" id="sind:105175414"/>
<dbReference type="Gene3D" id="1.10.110.10">
    <property type="entry name" value="Plant lipid-transfer and hydrophobic proteins"/>
    <property type="match status" value="1"/>
</dbReference>
<dbReference type="GeneID" id="105175414"/>
<proteinExistence type="inferred from homology"/>
<evidence type="ECO:0000259" key="4">
    <source>
        <dbReference type="Pfam" id="PF14368"/>
    </source>
</evidence>
<dbReference type="CDD" id="cd01960">
    <property type="entry name" value="nsLTP1"/>
    <property type="match status" value="1"/>
</dbReference>
<feature type="domain" description="Bifunctional inhibitor/plant lipid transfer protein/seed storage helical" evidence="4">
    <location>
        <begin position="30"/>
        <end position="121"/>
    </location>
</feature>
<dbReference type="Pfam" id="PF14368">
    <property type="entry name" value="LTP_2"/>
    <property type="match status" value="1"/>
</dbReference>
<dbReference type="GO" id="GO:0006869">
    <property type="term" value="P:lipid transport"/>
    <property type="evidence" value="ECO:0007669"/>
    <property type="project" value="InterPro"/>
</dbReference>
<dbReference type="AlphaFoldDB" id="A0A8M8VD26"/>
<keyword evidence="3" id="KW-0446">Lipid-binding</keyword>
<evidence type="ECO:0000313" key="5">
    <source>
        <dbReference type="Proteomes" id="UP000504604"/>
    </source>
</evidence>
<dbReference type="InterPro" id="IPR036312">
    <property type="entry name" value="Bifun_inhib/LTP/seed_sf"/>
</dbReference>
<dbReference type="GO" id="GO:0008289">
    <property type="term" value="F:lipid binding"/>
    <property type="evidence" value="ECO:0007669"/>
    <property type="project" value="UniProtKB-KW"/>
</dbReference>
<organism evidence="5 6">
    <name type="scientific">Sesamum indicum</name>
    <name type="common">Oriental sesame</name>
    <name type="synonym">Sesamum orientale</name>
    <dbReference type="NCBI Taxonomy" id="4182"/>
    <lineage>
        <taxon>Eukaryota</taxon>
        <taxon>Viridiplantae</taxon>
        <taxon>Streptophyta</taxon>
        <taxon>Embryophyta</taxon>
        <taxon>Tracheophyta</taxon>
        <taxon>Spermatophyta</taxon>
        <taxon>Magnoliopsida</taxon>
        <taxon>eudicotyledons</taxon>
        <taxon>Gunneridae</taxon>
        <taxon>Pentapetalae</taxon>
        <taxon>asterids</taxon>
        <taxon>lamiids</taxon>
        <taxon>Lamiales</taxon>
        <taxon>Pedaliaceae</taxon>
        <taxon>Sesamum</taxon>
    </lineage>
</organism>
<sequence length="172" mass="19174">CHLRLVTFSILFQFVTSMCRKVVYCLLWAMVLQVSAQSWSHANAFSCREASNLLSPCLAYLMGGYSSPTAECCQGVSALKNTVKGKADLRSCCECMKEDASGFHFIPERAAALPNICKVRLPVPLNPEGDYTDRCVSDGSELHAKNRKVKLERIIREQHVICRVGCNKKKNI</sequence>
<dbReference type="Proteomes" id="UP000504604">
    <property type="component" value="Linkage group LG12"/>
</dbReference>
<dbReference type="PANTHER" id="PTHR33076">
    <property type="entry name" value="NON-SPECIFIC LIPID-TRANSFER PROTEIN 2-RELATED"/>
    <property type="match status" value="1"/>
</dbReference>
<evidence type="ECO:0000256" key="3">
    <source>
        <dbReference type="ARBA" id="ARBA00023121"/>
    </source>
</evidence>
<dbReference type="PRINTS" id="PR00382">
    <property type="entry name" value="LIPIDTRNSFER"/>
</dbReference>
<name>A0A8M8VD26_SESIN</name>
<evidence type="ECO:0000313" key="6">
    <source>
        <dbReference type="RefSeq" id="XP_020554071.1"/>
    </source>
</evidence>
<evidence type="ECO:0000256" key="2">
    <source>
        <dbReference type="ARBA" id="ARBA00022448"/>
    </source>
</evidence>
<dbReference type="SUPFAM" id="SSF47699">
    <property type="entry name" value="Bifunctional inhibitor/lipid-transfer protein/seed storage 2S albumin"/>
    <property type="match status" value="1"/>
</dbReference>
<gene>
    <name evidence="6" type="primary">LOC105175414</name>
</gene>
<keyword evidence="2" id="KW-0813">Transport</keyword>
<protein>
    <submittedName>
        <fullName evidence="6">Non-specific lipid-transfer protein 1-like</fullName>
    </submittedName>
</protein>
<keyword evidence="5" id="KW-1185">Reference proteome</keyword>
<dbReference type="OrthoDB" id="1876592at2759"/>
<dbReference type="InterPro" id="IPR016140">
    <property type="entry name" value="Bifunc_inhib/LTP/seed_store"/>
</dbReference>
<dbReference type="InterPro" id="IPR000528">
    <property type="entry name" value="Plant_nsLTP"/>
</dbReference>
<dbReference type="RefSeq" id="XP_020554071.1">
    <property type="nucleotide sequence ID" value="XM_020698412.1"/>
</dbReference>
<accession>A0A8M8VD26</accession>
<comment type="similarity">
    <text evidence="1">Belongs to the plant LTP family.</text>
</comment>
<feature type="non-terminal residue" evidence="6">
    <location>
        <position position="1"/>
    </location>
</feature>